<sequence length="265" mass="30732">MKLKLLLAEILLLVNSVAPAQNINNYLDQYQIIPQMISQHPNGEWFISANSKGTTPQLFKLTPINEEEAKIDTLDYGFYLNISKLSNDGDHLLYAFADTIQDVRKTYLRTYENGQFSEPVDFRKMTGLKALTYFMVDKNENVYFYTYAKDPKGLYRIMKTDEDRYGKAELLLPNRSNYVPFSPLLLDEKTMLLAQHGVDDQSVNGIYVSQKTAGKWQTPVKIEDWPYGWSLGFDKNGDIIYINAQTRRTEYYKLEEVQKTLKNLI</sequence>
<dbReference type="Proteomes" id="UP000306552">
    <property type="component" value="Unassembled WGS sequence"/>
</dbReference>
<reference evidence="2 3" key="1">
    <citation type="submission" date="2019-04" db="EMBL/GenBank/DDBJ databases">
        <title>Psychroflexus halotolerans sp. nov., isolated from a marine solar saltern.</title>
        <authorList>
            <person name="Feng X."/>
        </authorList>
    </citation>
    <scope>NUCLEOTIDE SEQUENCE [LARGE SCALE GENOMIC DNA]</scope>
    <source>
        <strain evidence="2 3">WDS2C27</strain>
    </source>
</reference>
<organism evidence="2 3">
    <name type="scientific">Mesohalobacter halotolerans</name>
    <dbReference type="NCBI Taxonomy" id="1883405"/>
    <lineage>
        <taxon>Bacteria</taxon>
        <taxon>Pseudomonadati</taxon>
        <taxon>Bacteroidota</taxon>
        <taxon>Flavobacteriia</taxon>
        <taxon>Flavobacteriales</taxon>
        <taxon>Flavobacteriaceae</taxon>
        <taxon>Mesohalobacter</taxon>
    </lineage>
</organism>
<dbReference type="OrthoDB" id="9809364at2"/>
<comment type="caution">
    <text evidence="2">The sequence shown here is derived from an EMBL/GenBank/DDBJ whole genome shotgun (WGS) entry which is preliminary data.</text>
</comment>
<dbReference type="SUPFAM" id="SSF82171">
    <property type="entry name" value="DPP6 N-terminal domain-like"/>
    <property type="match status" value="1"/>
</dbReference>
<gene>
    <name evidence="2" type="ORF">FCN74_10470</name>
</gene>
<keyword evidence="3" id="KW-1185">Reference proteome</keyword>
<keyword evidence="1" id="KW-0732">Signal</keyword>
<dbReference type="RefSeq" id="WP_138932548.1">
    <property type="nucleotide sequence ID" value="NZ_SWMU01000004.1"/>
</dbReference>
<evidence type="ECO:0000313" key="3">
    <source>
        <dbReference type="Proteomes" id="UP000306552"/>
    </source>
</evidence>
<evidence type="ECO:0000256" key="1">
    <source>
        <dbReference type="SAM" id="SignalP"/>
    </source>
</evidence>
<protein>
    <submittedName>
        <fullName evidence="2">Uncharacterized protein</fullName>
    </submittedName>
</protein>
<proteinExistence type="predicted"/>
<dbReference type="EMBL" id="SWMU01000004">
    <property type="protein sequence ID" value="TKS55720.1"/>
    <property type="molecule type" value="Genomic_DNA"/>
</dbReference>
<feature type="signal peptide" evidence="1">
    <location>
        <begin position="1"/>
        <end position="20"/>
    </location>
</feature>
<dbReference type="AlphaFoldDB" id="A0A4U5TNV8"/>
<evidence type="ECO:0000313" key="2">
    <source>
        <dbReference type="EMBL" id="TKS55720.1"/>
    </source>
</evidence>
<feature type="chain" id="PRO_5020869388" evidence="1">
    <location>
        <begin position="21"/>
        <end position="265"/>
    </location>
</feature>
<accession>A0A4U5TNV8</accession>
<name>A0A4U5TNV8_9FLAO</name>